<organism evidence="1 2">
    <name type="scientific">Clostridium perfringens (strain ATCC 13124 / DSM 756 / JCM 1290 / NCIMB 6125 / NCTC 8237 / Type A)</name>
    <dbReference type="NCBI Taxonomy" id="195103"/>
    <lineage>
        <taxon>Bacteria</taxon>
        <taxon>Bacillati</taxon>
        <taxon>Bacillota</taxon>
        <taxon>Clostridia</taxon>
        <taxon>Eubacteriales</taxon>
        <taxon>Clostridiaceae</taxon>
        <taxon>Clostridium</taxon>
    </lineage>
</organism>
<keyword evidence="2" id="KW-1185">Reference proteome</keyword>
<dbReference type="RefSeq" id="WP_003454002.1">
    <property type="nucleotide sequence ID" value="NC_008261.1"/>
</dbReference>
<dbReference type="KEGG" id="cpf:CPF_1065"/>
<proteinExistence type="predicted"/>
<name>A0A0H2YV77_CLOP1</name>
<evidence type="ECO:0000313" key="1">
    <source>
        <dbReference type="EMBL" id="ABG84555.1"/>
    </source>
</evidence>
<gene>
    <name evidence="1" type="ordered locus">CPF_1065</name>
</gene>
<dbReference type="AlphaFoldDB" id="A0A0H2YV77"/>
<sequence length="115" mass="13772">MKIGRVREDANDAFESLIGFEFILLDLKIKDKFMVLNPLTTEGFEKFYYEIFKRFGKDVINKKYKDFLKYMMSEECGFDICSDIDNFKNLRDFTDDDKKNYNFALENFKGKYGLQ</sequence>
<reference evidence="1 2" key="1">
    <citation type="journal article" date="2006" name="Genome Res.">
        <title>Skewed genomic variability in strains of the toxigenic bacterial pathogen, Clostridium perfringens.</title>
        <authorList>
            <person name="Myers G.S."/>
            <person name="Rasko D.A."/>
            <person name="Cheung J.K."/>
            <person name="Ravel J."/>
            <person name="Seshadri R."/>
            <person name="Deboy R.T."/>
            <person name="Ren Q."/>
            <person name="Varga J."/>
            <person name="Awad M.M."/>
            <person name="Brinkac L.M."/>
            <person name="Daugherty S.C."/>
            <person name="Haft D.H."/>
            <person name="Dodson R.J."/>
            <person name="Madupu R."/>
            <person name="Nelson W.C."/>
            <person name="Rosovitz M.J."/>
            <person name="Sullivan S.A."/>
            <person name="Khouri H."/>
            <person name="Dimitrov G.I."/>
            <person name="Watkins K.L."/>
            <person name="Mulligan S."/>
            <person name="Benton J."/>
            <person name="Radune D."/>
            <person name="Fisher D.J."/>
            <person name="Atkins H.S."/>
            <person name="Hiscox T."/>
            <person name="Jost B.H."/>
            <person name="Billington S.J."/>
            <person name="Songer J.G."/>
            <person name="McClane B.A."/>
            <person name="Titball R.W."/>
            <person name="Rood J.I."/>
            <person name="Melville S.B."/>
            <person name="Paulsen I.T."/>
        </authorList>
    </citation>
    <scope>NUCLEOTIDE SEQUENCE [LARGE SCALE GENOMIC DNA]</scope>
    <source>
        <strain evidence="2">ATCC 13124 / DSM 756 / JCM 1290 / NCIMB 6125 / NCTC 8237 / S 107 / Type A</strain>
    </source>
</reference>
<protein>
    <submittedName>
        <fullName evidence="1">Uncharacterized protein</fullName>
    </submittedName>
</protein>
<accession>A0A0H2YV77</accession>
<dbReference type="Proteomes" id="UP000001823">
    <property type="component" value="Chromosome"/>
</dbReference>
<evidence type="ECO:0000313" key="2">
    <source>
        <dbReference type="Proteomes" id="UP000001823"/>
    </source>
</evidence>
<dbReference type="EMBL" id="CP000246">
    <property type="protein sequence ID" value="ABG84555.1"/>
    <property type="molecule type" value="Genomic_DNA"/>
</dbReference>
<dbReference type="HOGENOM" id="CLU_2104752_0_0_9"/>
<dbReference type="GeneID" id="93002648"/>
<dbReference type="PaxDb" id="195103-CPF_1065"/>